<dbReference type="KEGG" id="caqa:MICH65_0445"/>
<reference evidence="3" key="1">
    <citation type="journal article" date="2020" name="Microorganisms">
        <title>Complete Genome of a Member of a New Bacterial Lineage in the Microgenomates Group Reveals an Unusual Nucleotide Composition Disparity Between Two Strands of DNA and Limited Metabolic Potential.</title>
        <authorList>
            <person name="Kadnikov V.V."/>
            <person name="Mardanov A.V."/>
            <person name="Beletsky A.V."/>
            <person name="Karnachuk O.V."/>
            <person name="Ravin N.V."/>
        </authorList>
    </citation>
    <scope>NUCLEOTIDE SEQUENCE [LARGE SCALE GENOMIC DNA]</scope>
</reference>
<feature type="transmembrane region" description="Helical" evidence="1">
    <location>
        <begin position="268"/>
        <end position="289"/>
    </location>
</feature>
<keyword evidence="1" id="KW-0812">Transmembrane</keyword>
<feature type="transmembrane region" description="Helical" evidence="1">
    <location>
        <begin position="242"/>
        <end position="262"/>
    </location>
</feature>
<dbReference type="Proteomes" id="UP000463983">
    <property type="component" value="Chromosome"/>
</dbReference>
<feature type="transmembrane region" description="Helical" evidence="1">
    <location>
        <begin position="48"/>
        <end position="68"/>
    </location>
</feature>
<evidence type="ECO:0000313" key="2">
    <source>
        <dbReference type="EMBL" id="QHO63426.1"/>
    </source>
</evidence>
<sequence>MLAFMLFAFQLVVLFFRMMKIFWGRTFSIWSGRFVKHGSGYVDINPALAYISLILLVVFVIYCTYQVYRNYYVSGKRWLSYVYAMAPLTSTTMARFWFRLMSYANYSGFPEIYNDRTPTFVILNSLAGVALFDDFFGLLYERSPLYGWALIVSILTIVLVLRFLSKKIIAFFAAIVWSVVVFTSMSFTWFMLLLVVADSSPVYRPGISYGLLLVLTTLSGGMFIVYGLSAIIGIMRGWFWRALLPGMLPMLLMWIGGVLMFMNSKLSGGLVISTLEILGLAMLFFYWWWRNFKKIRLGDRGEESSQESG</sequence>
<protein>
    <submittedName>
        <fullName evidence="2">Uncharacterized protein</fullName>
    </submittedName>
</protein>
<feature type="transmembrane region" description="Helical" evidence="1">
    <location>
        <begin position="80"/>
        <end position="98"/>
    </location>
</feature>
<evidence type="ECO:0000256" key="1">
    <source>
        <dbReference type="SAM" id="Phobius"/>
    </source>
</evidence>
<evidence type="ECO:0000313" key="3">
    <source>
        <dbReference type="Proteomes" id="UP000463983"/>
    </source>
</evidence>
<dbReference type="AlphaFoldDB" id="A0A857N5U4"/>
<dbReference type="EMBL" id="CP047901">
    <property type="protein sequence ID" value="QHO63426.1"/>
    <property type="molecule type" value="Genomic_DNA"/>
</dbReference>
<keyword evidence="1" id="KW-1133">Transmembrane helix</keyword>
<accession>A0A857N5U4</accession>
<keyword evidence="1" id="KW-0472">Membrane</keyword>
<feature type="transmembrane region" description="Helical" evidence="1">
    <location>
        <begin position="209"/>
        <end position="235"/>
    </location>
</feature>
<gene>
    <name evidence="2" type="ORF">MICH65_0445</name>
</gene>
<keyword evidence="3" id="KW-1185">Reference proteome</keyword>
<feature type="transmembrane region" description="Helical" evidence="1">
    <location>
        <begin position="145"/>
        <end position="164"/>
    </location>
</feature>
<name>A0A857N5U4_9BACT</name>
<organism evidence="2 3">
    <name type="scientific">Candidatus Chazhemtobacterium aquaticus</name>
    <dbReference type="NCBI Taxonomy" id="2715735"/>
    <lineage>
        <taxon>Bacteria</taxon>
        <taxon>Candidatus Chazhemtobacteraceae</taxon>
        <taxon>Candidatus Chazhemtobacterium</taxon>
    </lineage>
</organism>
<feature type="transmembrane region" description="Helical" evidence="1">
    <location>
        <begin position="171"/>
        <end position="197"/>
    </location>
</feature>
<proteinExistence type="predicted"/>